<evidence type="ECO:0000256" key="6">
    <source>
        <dbReference type="ARBA" id="ARBA00023136"/>
    </source>
</evidence>
<evidence type="ECO:0000256" key="7">
    <source>
        <dbReference type="RuleBase" id="RU364093"/>
    </source>
</evidence>
<dbReference type="GO" id="GO:0044780">
    <property type="term" value="P:bacterial-type flagellum assembly"/>
    <property type="evidence" value="ECO:0007669"/>
    <property type="project" value="InterPro"/>
</dbReference>
<comment type="subcellular location">
    <subcellularLocation>
        <location evidence="1 7">Cell membrane</location>
        <topology evidence="1 7">Multi-pass membrane protein</topology>
    </subcellularLocation>
</comment>
<dbReference type="PANTHER" id="PTHR30161:SF1">
    <property type="entry name" value="FLAGELLAR BIOSYNTHESIS PROTEIN FLHA-RELATED"/>
    <property type="match status" value="1"/>
</dbReference>
<dbReference type="Proteomes" id="UP000197032">
    <property type="component" value="Unassembled WGS sequence"/>
</dbReference>
<keyword evidence="8" id="KW-0282">Flagellum</keyword>
<accession>A0A1Z5HTT1</accession>
<feature type="transmembrane region" description="Helical" evidence="7">
    <location>
        <begin position="117"/>
        <end position="139"/>
    </location>
</feature>
<dbReference type="InterPro" id="IPR001712">
    <property type="entry name" value="T3SS_FHIPEP"/>
</dbReference>
<dbReference type="GO" id="GO:0009306">
    <property type="term" value="P:protein secretion"/>
    <property type="evidence" value="ECO:0007669"/>
    <property type="project" value="InterPro"/>
</dbReference>
<protein>
    <recommendedName>
        <fullName evidence="7">Flagellar biosynthesis protein FlhA</fullName>
    </recommendedName>
</protein>
<comment type="caution">
    <text evidence="8">The sequence shown here is derived from an EMBL/GenBank/DDBJ whole genome shotgun (WGS) entry which is preliminary data.</text>
</comment>
<evidence type="ECO:0000256" key="5">
    <source>
        <dbReference type="ARBA" id="ARBA00022989"/>
    </source>
</evidence>
<dbReference type="InterPro" id="IPR042194">
    <property type="entry name" value="FHIPEP_1"/>
</dbReference>
<dbReference type="EMBL" id="BDGJ01000111">
    <property type="protein sequence ID" value="GAW92934.1"/>
    <property type="molecule type" value="Genomic_DNA"/>
</dbReference>
<dbReference type="PROSITE" id="PS00994">
    <property type="entry name" value="FHIPEP"/>
    <property type="match status" value="1"/>
</dbReference>
<dbReference type="NCBIfam" id="TIGR01398">
    <property type="entry name" value="FlhA"/>
    <property type="match status" value="1"/>
</dbReference>
<dbReference type="Pfam" id="PF00771">
    <property type="entry name" value="FHIPEP"/>
    <property type="match status" value="1"/>
</dbReference>
<dbReference type="OrthoDB" id="9759185at2"/>
<feature type="transmembrane region" description="Helical" evidence="7">
    <location>
        <begin position="279"/>
        <end position="299"/>
    </location>
</feature>
<name>A0A1Z5HTT1_9FIRM</name>
<keyword evidence="8" id="KW-0966">Cell projection</keyword>
<keyword evidence="7" id="KW-1005">Bacterial flagellum biogenesis</keyword>
<comment type="caution">
    <text evidence="7">Lacks conserved residue(s) required for the propagation of feature annotation.</text>
</comment>
<keyword evidence="7" id="KW-1006">Bacterial flagellum protein export</keyword>
<evidence type="ECO:0000256" key="3">
    <source>
        <dbReference type="ARBA" id="ARBA00022475"/>
    </source>
</evidence>
<sequence length="695" mass="77077">MATPALENRRTIRQILQHNDLLIAAFVLAIVIIIVIPIPPQLLDLLLAFNLTFSLVVLLTTMFTTDSLQFSVFPSLLLVATLFRLSLNISSTKLILNQASAGKIIQAFGDFVVGGNYVVGFIVFIIITVIQFVVITNGAGRVAEVAARFTLDAMPGKQMSIDADLNAGLISEEEAREKRKQLQREADFYGAMDGASKFVRGDAIAGIVITLINILGGLIIGVWQHGMPLIEALQRYTILTVGDGLVSQLPALLISTATGILVTRASSSESFGKDLTRQLTAFPKVLGLAAGILLLLGLVPGLPTLPFLILAGAAGFASYTLLREAHEKERREQEKIVQETRRQQRQPENVLSLFQVDPLEIEIGYNLIPLTDETQGGDLLDRLAAARRQCATELGIYVRPIRIRDNLQLEPNKYVFKIRGIETASGEILPNHYLAMNPEGAVEEVEGIPTREPTFGLPAWWVTEKQKEQLEIKGFTVVDCVTVLITHLTEFIKKHAHELLGRQEVKDLLEMVKENNSALIEELIPDLMTYGEIQKVLQNLLRERIPIRDLVTILETLADQARLTKDIDYLTEAVRQSLSRTISKMYATPQGKMEVITLHPKVEQVIAESIKQTQNGSYPVLEPNITQKIFNSLSHVIETTTFTSGQPIVLCSSRVRLAFRRLTERFIPNLVVLSYNELEPSLEVESVGTVVLDEN</sequence>
<evidence type="ECO:0000256" key="2">
    <source>
        <dbReference type="ARBA" id="ARBA00008835"/>
    </source>
</evidence>
<dbReference type="PANTHER" id="PTHR30161">
    <property type="entry name" value="FLAGELLAR EXPORT PROTEIN, MEMBRANE FLHA SUBUNIT-RELATED"/>
    <property type="match status" value="1"/>
</dbReference>
<dbReference type="InterPro" id="IPR025505">
    <property type="entry name" value="FHIPEP_CS"/>
</dbReference>
<evidence type="ECO:0000313" key="9">
    <source>
        <dbReference type="Proteomes" id="UP000197032"/>
    </source>
</evidence>
<keyword evidence="8" id="KW-0969">Cilium</keyword>
<gene>
    <name evidence="7" type="primary">flhA</name>
    <name evidence="8" type="ORF">KKC1_20800</name>
</gene>
<dbReference type="Gene3D" id="3.40.30.60">
    <property type="entry name" value="FHIPEP family, domain 1"/>
    <property type="match status" value="1"/>
</dbReference>
<reference evidence="9" key="1">
    <citation type="journal article" date="2017" name="Appl. Environ. Microbiol.">
        <title>Genomic Analysis of Calderihabitans maritimus KKC1, a Thermophilic, Hydrogenogenic, Carboxydotrophic Bacterium Isolated from Marine Sediment.</title>
        <authorList>
            <person name="Omae K."/>
            <person name="Yoneda Y."/>
            <person name="Fukuyama Y."/>
            <person name="Yoshida T."/>
            <person name="Sako Y."/>
        </authorList>
    </citation>
    <scope>NUCLEOTIDE SEQUENCE [LARGE SCALE GENOMIC DNA]</scope>
    <source>
        <strain evidence="9">KKC1</strain>
    </source>
</reference>
<dbReference type="InterPro" id="IPR006301">
    <property type="entry name" value="FlhA"/>
</dbReference>
<evidence type="ECO:0000256" key="1">
    <source>
        <dbReference type="ARBA" id="ARBA00004651"/>
    </source>
</evidence>
<feature type="transmembrane region" description="Helical" evidence="7">
    <location>
        <begin position="203"/>
        <end position="225"/>
    </location>
</feature>
<proteinExistence type="inferred from homology"/>
<keyword evidence="7" id="KW-0813">Transport</keyword>
<dbReference type="RefSeq" id="WP_088554181.1">
    <property type="nucleotide sequence ID" value="NZ_BDGJ01000111.1"/>
</dbReference>
<dbReference type="AlphaFoldDB" id="A0A1Z5HTT1"/>
<keyword evidence="4 7" id="KW-0812">Transmembrane</keyword>
<dbReference type="GO" id="GO:0005886">
    <property type="term" value="C:plasma membrane"/>
    <property type="evidence" value="ECO:0007669"/>
    <property type="project" value="UniProtKB-SubCell"/>
</dbReference>
<keyword evidence="9" id="KW-1185">Reference proteome</keyword>
<keyword evidence="5 7" id="KW-1133">Transmembrane helix</keyword>
<organism evidence="8 9">
    <name type="scientific">Calderihabitans maritimus</name>
    <dbReference type="NCBI Taxonomy" id="1246530"/>
    <lineage>
        <taxon>Bacteria</taxon>
        <taxon>Bacillati</taxon>
        <taxon>Bacillota</taxon>
        <taxon>Clostridia</taxon>
        <taxon>Neomoorellales</taxon>
        <taxon>Calderihabitantaceae</taxon>
        <taxon>Calderihabitans</taxon>
    </lineage>
</organism>
<dbReference type="InterPro" id="IPR042193">
    <property type="entry name" value="FHIPEP_3"/>
</dbReference>
<evidence type="ECO:0000256" key="4">
    <source>
        <dbReference type="ARBA" id="ARBA00022692"/>
    </source>
</evidence>
<dbReference type="InterPro" id="IPR042196">
    <property type="entry name" value="FHIPEP_4"/>
</dbReference>
<feature type="transmembrane region" description="Helical" evidence="7">
    <location>
        <begin position="70"/>
        <end position="87"/>
    </location>
</feature>
<dbReference type="Gene3D" id="1.10.8.540">
    <property type="entry name" value="FHIPEP family, domain 3"/>
    <property type="match status" value="1"/>
</dbReference>
<dbReference type="PRINTS" id="PR00949">
    <property type="entry name" value="TYPE3IMAPROT"/>
</dbReference>
<evidence type="ECO:0000313" key="8">
    <source>
        <dbReference type="EMBL" id="GAW92934.1"/>
    </source>
</evidence>
<keyword evidence="3 7" id="KW-1003">Cell membrane</keyword>
<keyword evidence="7" id="KW-0653">Protein transport</keyword>
<comment type="similarity">
    <text evidence="2 7">Belongs to the FHIPEP (flagella/HR/invasion proteins export pore) family.</text>
</comment>
<comment type="function">
    <text evidence="7">Required for formation of the rod structure of the flagellar apparatus. Together with FliI and FliH, may constitute the export apparatus of flagellin.</text>
</comment>
<dbReference type="Gene3D" id="3.40.50.12790">
    <property type="entry name" value="FHIPEP family, domain 4"/>
    <property type="match status" value="1"/>
</dbReference>
<feature type="transmembrane region" description="Helical" evidence="7">
    <location>
        <begin position="21"/>
        <end position="39"/>
    </location>
</feature>
<dbReference type="PIRSF" id="PIRSF005419">
    <property type="entry name" value="FlhA"/>
    <property type="match status" value="1"/>
</dbReference>
<keyword evidence="6 7" id="KW-0472">Membrane</keyword>